<name>A0A378W5V8_9MYCO</name>
<evidence type="ECO:0000313" key="2">
    <source>
        <dbReference type="Proteomes" id="UP000254945"/>
    </source>
</evidence>
<evidence type="ECO:0000313" key="1">
    <source>
        <dbReference type="EMBL" id="SUA28503.1"/>
    </source>
</evidence>
<dbReference type="Proteomes" id="UP000254945">
    <property type="component" value="Unassembled WGS sequence"/>
</dbReference>
<protein>
    <submittedName>
        <fullName evidence="1">Uncharacterized protein</fullName>
    </submittedName>
</protein>
<dbReference type="AlphaFoldDB" id="A0A378W5V8"/>
<dbReference type="Gene3D" id="3.40.50.12710">
    <property type="match status" value="1"/>
</dbReference>
<sequence>MLPVVTALSTSTTDLAQVRVVCDWVQYRQNFRDVVQVRPVLCNAEAGEVSQPAGAAAAQFEVAIDARRASESPIGDLTTELLSGRNDQVFLEDWAPGHDSLIWRFNGLYWSELELWEKATGQGYEQALPGGESDARNRDAATELIGELFDVWDGLAATDALPEELYIVELGVGNGQQAKVFLDTFRDLDREHGRGYYPRLQYLMGDYSAHVLDLARETVAEHAERSSAFVLDATHPKSSLGFLQGKVFLIYISNVYDNLPADEVAHFGGQTHLVHNRAYLPRAAADVLAESVCSSVEQLPTLVHKLLRLGPAVLSDACPEHFPTIEAAVRFWQDTWSALRLAERYVPLRGLDSYHIADSLTGEVLRPLLESGTDVRMHSSVGAVASFSDSLTLLHPFGKLVCHDIFVTDVEGYRTTFRGPGKYDGSVVNWVNGTLLAHVGRRRGFDVRYERFRHRTGGNIVTMTVESRG</sequence>
<dbReference type="EMBL" id="UGQQ01000002">
    <property type="protein sequence ID" value="SUA28503.1"/>
    <property type="molecule type" value="Genomic_DNA"/>
</dbReference>
<dbReference type="InterPro" id="IPR029063">
    <property type="entry name" value="SAM-dependent_MTases_sf"/>
</dbReference>
<dbReference type="SUPFAM" id="SSF53335">
    <property type="entry name" value="S-adenosyl-L-methionine-dependent methyltransferases"/>
    <property type="match status" value="1"/>
</dbReference>
<accession>A0A378W5V8</accession>
<proteinExistence type="predicted"/>
<organism evidence="1 2">
    <name type="scientific">Mycolicibacterium senegalense</name>
    <dbReference type="NCBI Taxonomy" id="1796"/>
    <lineage>
        <taxon>Bacteria</taxon>
        <taxon>Bacillati</taxon>
        <taxon>Actinomycetota</taxon>
        <taxon>Actinomycetes</taxon>
        <taxon>Mycobacteriales</taxon>
        <taxon>Mycobacteriaceae</taxon>
        <taxon>Mycolicibacterium</taxon>
    </lineage>
</organism>
<reference evidence="1 2" key="1">
    <citation type="submission" date="2018-06" db="EMBL/GenBank/DDBJ databases">
        <authorList>
            <consortium name="Pathogen Informatics"/>
            <person name="Doyle S."/>
        </authorList>
    </citation>
    <scope>NUCLEOTIDE SEQUENCE [LARGE SCALE GENOMIC DNA]</scope>
    <source>
        <strain evidence="1 2">NCTC4524</strain>
    </source>
</reference>
<gene>
    <name evidence="1" type="ORF">NCTC4524_04483</name>
</gene>
<dbReference type="InterPro" id="IPR038375">
    <property type="entry name" value="NDUFAF7_sf"/>
</dbReference>